<keyword evidence="3" id="KW-1185">Reference proteome</keyword>
<evidence type="ECO:0000313" key="2">
    <source>
        <dbReference type="EMBL" id="QKW49766.1"/>
    </source>
</evidence>
<organism evidence="2 3">
    <name type="scientific">Streptomyces buecherae</name>
    <dbReference type="NCBI Taxonomy" id="2763006"/>
    <lineage>
        <taxon>Bacteria</taxon>
        <taxon>Bacillati</taxon>
        <taxon>Actinomycetota</taxon>
        <taxon>Actinomycetes</taxon>
        <taxon>Kitasatosporales</taxon>
        <taxon>Streptomycetaceae</taxon>
        <taxon>Streptomyces</taxon>
    </lineage>
</organism>
<dbReference type="AlphaFoldDB" id="A0A7H8N616"/>
<evidence type="ECO:0000313" key="3">
    <source>
        <dbReference type="Proteomes" id="UP000509303"/>
    </source>
</evidence>
<dbReference type="EMBL" id="CP054929">
    <property type="protein sequence ID" value="QKW49766.1"/>
    <property type="molecule type" value="Genomic_DNA"/>
</dbReference>
<proteinExistence type="predicted"/>
<feature type="compositionally biased region" description="Basic and acidic residues" evidence="1">
    <location>
        <begin position="19"/>
        <end position="30"/>
    </location>
</feature>
<feature type="region of interest" description="Disordered" evidence="1">
    <location>
        <begin position="1"/>
        <end position="36"/>
    </location>
</feature>
<sequence length="135" mass="14824">MSDGRPPHFHAYSWTGPKPDFDRERDRRPESPGFAASELPPLQVAHWLRKPERLVRATYEGPGEAAAWLAERVGESVAVERLRPPLDAQVALAVQTLGWGGDIGWGAYLTGTRFLSLAVVACPNRADPGARCPLR</sequence>
<dbReference type="Proteomes" id="UP000509303">
    <property type="component" value="Chromosome"/>
</dbReference>
<accession>A0A7H8N616</accession>
<gene>
    <name evidence="2" type="ORF">HUT08_09600</name>
</gene>
<dbReference type="RefSeq" id="WP_176161500.1">
    <property type="nucleotide sequence ID" value="NZ_CP054929.1"/>
</dbReference>
<evidence type="ECO:0000256" key="1">
    <source>
        <dbReference type="SAM" id="MobiDB-lite"/>
    </source>
</evidence>
<reference evidence="2 3" key="1">
    <citation type="submission" date="2020-06" db="EMBL/GenBank/DDBJ databases">
        <title>Genome mining for natural products.</title>
        <authorList>
            <person name="Zhang B."/>
            <person name="Shi J."/>
            <person name="Ge H."/>
        </authorList>
    </citation>
    <scope>NUCLEOTIDE SEQUENCE [LARGE SCALE GENOMIC DNA]</scope>
    <source>
        <strain evidence="2 3">NA00687</strain>
    </source>
</reference>
<name>A0A7H8N616_9ACTN</name>
<protein>
    <submittedName>
        <fullName evidence="2">Uncharacterized protein</fullName>
    </submittedName>
</protein>